<dbReference type="Gene3D" id="2.40.50.100">
    <property type="match status" value="1"/>
</dbReference>
<proteinExistence type="predicted"/>
<dbReference type="InterPro" id="IPR008995">
    <property type="entry name" value="Mo/tungstate-bd_C_term_dom"/>
</dbReference>
<organism evidence="5">
    <name type="scientific">bioreactor metagenome</name>
    <dbReference type="NCBI Taxonomy" id="1076179"/>
    <lineage>
        <taxon>unclassified sequences</taxon>
        <taxon>metagenomes</taxon>
        <taxon>ecological metagenomes</taxon>
    </lineage>
</organism>
<dbReference type="PROSITE" id="PS50893">
    <property type="entry name" value="ABC_TRANSPORTER_2"/>
    <property type="match status" value="1"/>
</dbReference>
<dbReference type="PANTHER" id="PTHR43875">
    <property type="entry name" value="MALTODEXTRIN IMPORT ATP-BINDING PROTEIN MSMX"/>
    <property type="match status" value="1"/>
</dbReference>
<evidence type="ECO:0000259" key="4">
    <source>
        <dbReference type="PROSITE" id="PS50893"/>
    </source>
</evidence>
<dbReference type="SUPFAM" id="SSF52540">
    <property type="entry name" value="P-loop containing nucleoside triphosphate hydrolases"/>
    <property type="match status" value="1"/>
</dbReference>
<keyword evidence="2" id="KW-0547">Nucleotide-binding</keyword>
<comment type="caution">
    <text evidence="5">The sequence shown here is derived from an EMBL/GenBank/DDBJ whole genome shotgun (WGS) entry which is preliminary data.</text>
</comment>
<evidence type="ECO:0000313" key="5">
    <source>
        <dbReference type="EMBL" id="MPM37786.1"/>
    </source>
</evidence>
<dbReference type="PROSITE" id="PS00211">
    <property type="entry name" value="ABC_TRANSPORTER_1"/>
    <property type="match status" value="1"/>
</dbReference>
<keyword evidence="3 5" id="KW-0067">ATP-binding</keyword>
<dbReference type="PANTHER" id="PTHR43875:SF1">
    <property type="entry name" value="OSMOPROTECTIVE COMPOUNDS UPTAKE ATP-BINDING PROTEIN GGTA"/>
    <property type="match status" value="1"/>
</dbReference>
<dbReference type="InterPro" id="IPR003439">
    <property type="entry name" value="ABC_transporter-like_ATP-bd"/>
</dbReference>
<feature type="domain" description="ABC transporter" evidence="4">
    <location>
        <begin position="4"/>
        <end position="241"/>
    </location>
</feature>
<dbReference type="InterPro" id="IPR027417">
    <property type="entry name" value="P-loop_NTPase"/>
</dbReference>
<evidence type="ECO:0000256" key="2">
    <source>
        <dbReference type="ARBA" id="ARBA00022741"/>
    </source>
</evidence>
<reference evidence="5" key="1">
    <citation type="submission" date="2019-08" db="EMBL/GenBank/DDBJ databases">
        <authorList>
            <person name="Kucharzyk K."/>
            <person name="Murdoch R.W."/>
            <person name="Higgins S."/>
            <person name="Loffler F."/>
        </authorList>
    </citation>
    <scope>NUCLEOTIDE SEQUENCE</scope>
</reference>
<dbReference type="SMART" id="SM00382">
    <property type="entry name" value="AAA"/>
    <property type="match status" value="1"/>
</dbReference>
<dbReference type="GO" id="GO:0005524">
    <property type="term" value="F:ATP binding"/>
    <property type="evidence" value="ECO:0007669"/>
    <property type="project" value="UniProtKB-KW"/>
</dbReference>
<dbReference type="SUPFAM" id="SSF50331">
    <property type="entry name" value="MOP-like"/>
    <property type="match status" value="1"/>
</dbReference>
<dbReference type="GO" id="GO:0022857">
    <property type="term" value="F:transmembrane transporter activity"/>
    <property type="evidence" value="ECO:0007669"/>
    <property type="project" value="UniProtKB-ARBA"/>
</dbReference>
<dbReference type="Pfam" id="PF00005">
    <property type="entry name" value="ABC_tran"/>
    <property type="match status" value="1"/>
</dbReference>
<accession>A0A644ZA71</accession>
<dbReference type="Gene3D" id="2.40.50.140">
    <property type="entry name" value="Nucleic acid-binding proteins"/>
    <property type="match status" value="1"/>
</dbReference>
<dbReference type="InterPro" id="IPR012340">
    <property type="entry name" value="NA-bd_OB-fold"/>
</dbReference>
<sequence length="368" mass="41111">MIDIKLEHIVKKYTSDVIAVDDLSLNFEPGSFVCLLGPSGCGKTTTLRMISGLERANDGVITIGGEIFDSPKQNIFVRPEHRKLGLVFQSYALWPHMTVQENVDFGLKLKKISKEQRSRIVDESLDLLRMGAYRKRYPAELSGGQQQRVALARMLAVQPGILLLDEPLSNLDAALRLEMRSELKSLHERLGSTIVFVTHDQLEAMSLATHVAVMKEGKLEQYADPMTIYLKPATEFVATFVGSPPMNMVGFSDLEGQRWKAPFKKAVAAFIRMDADDQRICKVGFRAEAVTLKRSDDPHPLKQNQTCIKGHIKAVLPTGPEQIVSIVVDDNQFYVVTPPSLCFENGQSVDMVVDLTMIHVFDQKGLRI</sequence>
<name>A0A644ZA71_9ZZZZ</name>
<protein>
    <submittedName>
        <fullName evidence="5">Vitamin B12 import ATP-binding protein BtuD</fullName>
    </submittedName>
</protein>
<dbReference type="InterPro" id="IPR003593">
    <property type="entry name" value="AAA+_ATPase"/>
</dbReference>
<dbReference type="FunFam" id="3.40.50.300:FF:000042">
    <property type="entry name" value="Maltose/maltodextrin ABC transporter, ATP-binding protein"/>
    <property type="match status" value="1"/>
</dbReference>
<dbReference type="GO" id="GO:0055052">
    <property type="term" value="C:ATP-binding cassette (ABC) transporter complex, substrate-binding subunit-containing"/>
    <property type="evidence" value="ECO:0007669"/>
    <property type="project" value="TreeGrafter"/>
</dbReference>
<gene>
    <name evidence="5" type="primary">btuD_190</name>
    <name evidence="5" type="ORF">SDC9_84405</name>
</gene>
<dbReference type="GO" id="GO:0016887">
    <property type="term" value="F:ATP hydrolysis activity"/>
    <property type="evidence" value="ECO:0007669"/>
    <property type="project" value="InterPro"/>
</dbReference>
<dbReference type="InterPro" id="IPR017871">
    <property type="entry name" value="ABC_transporter-like_CS"/>
</dbReference>
<evidence type="ECO:0000256" key="3">
    <source>
        <dbReference type="ARBA" id="ARBA00022840"/>
    </source>
</evidence>
<dbReference type="Gene3D" id="3.40.50.300">
    <property type="entry name" value="P-loop containing nucleotide triphosphate hydrolases"/>
    <property type="match status" value="1"/>
</dbReference>
<dbReference type="EMBL" id="VSSQ01008064">
    <property type="protein sequence ID" value="MPM37786.1"/>
    <property type="molecule type" value="Genomic_DNA"/>
</dbReference>
<keyword evidence="1" id="KW-0813">Transport</keyword>
<evidence type="ECO:0000256" key="1">
    <source>
        <dbReference type="ARBA" id="ARBA00022448"/>
    </source>
</evidence>
<dbReference type="InterPro" id="IPR047641">
    <property type="entry name" value="ABC_transpr_MalK/UgpC-like"/>
</dbReference>
<dbReference type="AlphaFoldDB" id="A0A644ZA71"/>